<keyword evidence="2" id="KW-0472">Membrane</keyword>
<evidence type="ECO:0000256" key="2">
    <source>
        <dbReference type="SAM" id="Phobius"/>
    </source>
</evidence>
<evidence type="ECO:0000313" key="4">
    <source>
        <dbReference type="EMBL" id="MBM3275314.1"/>
    </source>
</evidence>
<gene>
    <name evidence="4" type="ORF">FJZ00_09185</name>
</gene>
<dbReference type="GO" id="GO:0009103">
    <property type="term" value="P:lipopolysaccharide biosynthetic process"/>
    <property type="evidence" value="ECO:0007669"/>
    <property type="project" value="TreeGrafter"/>
</dbReference>
<feature type="transmembrane region" description="Helical" evidence="2">
    <location>
        <begin position="35"/>
        <end position="54"/>
    </location>
</feature>
<dbReference type="AlphaFoldDB" id="A0A938BNL3"/>
<name>A0A938BNL3_9BACT</name>
<keyword evidence="2" id="KW-1133">Transmembrane helix</keyword>
<feature type="region of interest" description="Disordered" evidence="1">
    <location>
        <begin position="1"/>
        <end position="22"/>
    </location>
</feature>
<dbReference type="InterPro" id="IPR002656">
    <property type="entry name" value="Acyl_transf_3_dom"/>
</dbReference>
<dbReference type="GO" id="GO:0016747">
    <property type="term" value="F:acyltransferase activity, transferring groups other than amino-acyl groups"/>
    <property type="evidence" value="ECO:0007669"/>
    <property type="project" value="InterPro"/>
</dbReference>
<dbReference type="PANTHER" id="PTHR23028">
    <property type="entry name" value="ACETYLTRANSFERASE"/>
    <property type="match status" value="1"/>
</dbReference>
<keyword evidence="4" id="KW-0012">Acyltransferase</keyword>
<accession>A0A938BNL3</accession>
<evidence type="ECO:0000259" key="3">
    <source>
        <dbReference type="Pfam" id="PF01757"/>
    </source>
</evidence>
<feature type="transmembrane region" description="Helical" evidence="2">
    <location>
        <begin position="107"/>
        <end position="126"/>
    </location>
</feature>
<dbReference type="PANTHER" id="PTHR23028:SF53">
    <property type="entry name" value="ACYL_TRANSF_3 DOMAIN-CONTAINING PROTEIN"/>
    <property type="match status" value="1"/>
</dbReference>
<feature type="non-terminal residue" evidence="4">
    <location>
        <position position="192"/>
    </location>
</feature>
<reference evidence="4 5" key="1">
    <citation type="submission" date="2019-03" db="EMBL/GenBank/DDBJ databases">
        <title>Lake Tanganyika Metagenome-Assembled Genomes (MAGs).</title>
        <authorList>
            <person name="Tran P."/>
        </authorList>
    </citation>
    <scope>NUCLEOTIDE SEQUENCE [LARGE SCALE GENOMIC DNA]</scope>
    <source>
        <strain evidence="4">K_DeepCast_65m_m2_236</strain>
    </source>
</reference>
<dbReference type="EMBL" id="VGJX01000526">
    <property type="protein sequence ID" value="MBM3275314.1"/>
    <property type="molecule type" value="Genomic_DNA"/>
</dbReference>
<dbReference type="Proteomes" id="UP000703893">
    <property type="component" value="Unassembled WGS sequence"/>
</dbReference>
<keyword evidence="4" id="KW-0808">Transferase</keyword>
<organism evidence="4 5">
    <name type="scientific">Candidatus Tanganyikabacteria bacterium</name>
    <dbReference type="NCBI Taxonomy" id="2961651"/>
    <lineage>
        <taxon>Bacteria</taxon>
        <taxon>Bacillati</taxon>
        <taxon>Candidatus Sericytochromatia</taxon>
        <taxon>Candidatus Tanganyikabacteria</taxon>
    </lineage>
</organism>
<keyword evidence="2" id="KW-0812">Transmembrane</keyword>
<comment type="caution">
    <text evidence="4">The sequence shown here is derived from an EMBL/GenBank/DDBJ whole genome shotgun (WGS) entry which is preliminary data.</text>
</comment>
<dbReference type="InterPro" id="IPR050879">
    <property type="entry name" value="Acyltransferase_3"/>
</dbReference>
<evidence type="ECO:0000256" key="1">
    <source>
        <dbReference type="SAM" id="MobiDB-lite"/>
    </source>
</evidence>
<feature type="domain" description="Acyltransferase 3" evidence="3">
    <location>
        <begin position="31"/>
        <end position="192"/>
    </location>
</feature>
<protein>
    <submittedName>
        <fullName evidence="4">Acyltransferase</fullName>
    </submittedName>
</protein>
<feature type="transmembrane region" description="Helical" evidence="2">
    <location>
        <begin position="66"/>
        <end position="87"/>
    </location>
</feature>
<sequence length="192" mass="21358">MAQPAAPDTRSGGPAAGTGAPPALISPRRLDFVDALRGAAALYVIVFHVALIPNPPLVVPQWAHTILMNGGTGVTLFFVLSAFTLCYTLDARRDEPQLKRRFYLRRILRIVPLYFCWLAFMIPWTYGTDWLGDQIPYRFVALCAGFLFNMVPGGQEGIVWASWTLGVEMLVYLAFPFLFFFVNTAGRAVLLL</sequence>
<feature type="transmembrane region" description="Helical" evidence="2">
    <location>
        <begin position="169"/>
        <end position="190"/>
    </location>
</feature>
<dbReference type="GO" id="GO:0016020">
    <property type="term" value="C:membrane"/>
    <property type="evidence" value="ECO:0007669"/>
    <property type="project" value="TreeGrafter"/>
</dbReference>
<proteinExistence type="predicted"/>
<evidence type="ECO:0000313" key="5">
    <source>
        <dbReference type="Proteomes" id="UP000703893"/>
    </source>
</evidence>
<dbReference type="Pfam" id="PF01757">
    <property type="entry name" value="Acyl_transf_3"/>
    <property type="match status" value="1"/>
</dbReference>